<evidence type="ECO:0000313" key="3">
    <source>
        <dbReference type="Proteomes" id="UP000596660"/>
    </source>
</evidence>
<dbReference type="Pfam" id="PF24766">
    <property type="entry name" value="DUF7699"/>
    <property type="match status" value="1"/>
</dbReference>
<dbReference type="AlphaFoldDB" id="A0A803N816"/>
<proteinExistence type="predicted"/>
<evidence type="ECO:0000313" key="2">
    <source>
        <dbReference type="EnsemblPlants" id="AUR62041920-RA:cds"/>
    </source>
</evidence>
<name>A0A803N816_CHEQI</name>
<dbReference type="InterPro" id="IPR056116">
    <property type="entry name" value="DUF7699"/>
</dbReference>
<dbReference type="PANTHER" id="PTHR35323">
    <property type="entry name" value="SAP DOMAIN-CONTAINING PROTEIN"/>
    <property type="match status" value="1"/>
</dbReference>
<keyword evidence="3" id="KW-1185">Reference proteome</keyword>
<evidence type="ECO:0000259" key="1">
    <source>
        <dbReference type="Pfam" id="PF24766"/>
    </source>
</evidence>
<dbReference type="Proteomes" id="UP000596660">
    <property type="component" value="Unplaced"/>
</dbReference>
<feature type="domain" description="DUF7699" evidence="1">
    <location>
        <begin position="138"/>
        <end position="173"/>
    </location>
</feature>
<dbReference type="EnsemblPlants" id="AUR62041920-RA">
    <property type="protein sequence ID" value="AUR62041920-RA:cds"/>
    <property type="gene ID" value="AUR62041920"/>
</dbReference>
<protein>
    <recommendedName>
        <fullName evidence="1">DUF7699 domain-containing protein</fullName>
    </recommendedName>
</protein>
<dbReference type="PANTHER" id="PTHR35323:SF5">
    <property type="entry name" value="ZINC FINGER CCCH DOMAIN-CONTAINING PROTEIN 62"/>
    <property type="match status" value="1"/>
</dbReference>
<dbReference type="Gramene" id="AUR62041920-RA">
    <property type="protein sequence ID" value="AUR62041920-RA:cds"/>
    <property type="gene ID" value="AUR62041920"/>
</dbReference>
<organism evidence="2 3">
    <name type="scientific">Chenopodium quinoa</name>
    <name type="common">Quinoa</name>
    <dbReference type="NCBI Taxonomy" id="63459"/>
    <lineage>
        <taxon>Eukaryota</taxon>
        <taxon>Viridiplantae</taxon>
        <taxon>Streptophyta</taxon>
        <taxon>Embryophyta</taxon>
        <taxon>Tracheophyta</taxon>
        <taxon>Spermatophyta</taxon>
        <taxon>Magnoliopsida</taxon>
        <taxon>eudicotyledons</taxon>
        <taxon>Gunneridae</taxon>
        <taxon>Pentapetalae</taxon>
        <taxon>Caryophyllales</taxon>
        <taxon>Chenopodiaceae</taxon>
        <taxon>Chenopodioideae</taxon>
        <taxon>Atripliceae</taxon>
        <taxon>Chenopodium</taxon>
    </lineage>
</organism>
<accession>A0A803N816</accession>
<reference evidence="2" key="1">
    <citation type="journal article" date="2017" name="Nature">
        <title>The genome of Chenopodium quinoa.</title>
        <authorList>
            <person name="Jarvis D.E."/>
            <person name="Ho Y.S."/>
            <person name="Lightfoot D.J."/>
            <person name="Schmoeckel S.M."/>
            <person name="Li B."/>
            <person name="Borm T.J.A."/>
            <person name="Ohyanagi H."/>
            <person name="Mineta K."/>
            <person name="Michell C.T."/>
            <person name="Saber N."/>
            <person name="Kharbatia N.M."/>
            <person name="Rupper R.R."/>
            <person name="Sharp A.R."/>
            <person name="Dally N."/>
            <person name="Boughton B.A."/>
            <person name="Woo Y.H."/>
            <person name="Gao G."/>
            <person name="Schijlen E.G.W.M."/>
            <person name="Guo X."/>
            <person name="Momin A.A."/>
            <person name="Negrao S."/>
            <person name="Al-Babili S."/>
            <person name="Gehring C."/>
            <person name="Roessner U."/>
            <person name="Jung C."/>
            <person name="Murphy K."/>
            <person name="Arold S.T."/>
            <person name="Gojobori T."/>
            <person name="van der Linden C.G."/>
            <person name="van Loo E.N."/>
            <person name="Jellen E.N."/>
            <person name="Maughan P.J."/>
            <person name="Tester M."/>
        </authorList>
    </citation>
    <scope>NUCLEOTIDE SEQUENCE [LARGE SCALE GENOMIC DNA]</scope>
    <source>
        <strain evidence="2">cv. PI 614886</strain>
    </source>
</reference>
<sequence length="351" mass="39800">MATASPTSPPSHHPRISSISLCSSIPRNAFILSMPRNMVIDLPPFSGGRNRKLSPNIEERGSSLEMARGSSPIYLVFELSIKFYFDLGFEFSIMNLIWSFKLISLGSVSFMILFRSEENIRDHASLITIDLTQIDLDSVEVHWSKGHKPLPPLHPLLIKGRNLYRLNTLRRRWEDEPERQRVLSKKHCRGSLARSSREARIQGKIAKKMLKGAKVCPKERQHICQEKNHRLATGPISNNSFLVLMLLLRSALVTFVMSKIKEIAERDGTPLMADGKLIVVNEQQVEKFLYTALKLLRYSRMTVVVLVSLPPPPPSPIYILYGILGSFGGKHSEAFNCKRIQERCGHVVYIT</sequence>
<reference evidence="2" key="2">
    <citation type="submission" date="2021-03" db="UniProtKB">
        <authorList>
            <consortium name="EnsemblPlants"/>
        </authorList>
    </citation>
    <scope>IDENTIFICATION</scope>
</reference>